<dbReference type="GeneID" id="111251500"/>
<name>A0A7M7KCW4_VARDE</name>
<organism evidence="1 2">
    <name type="scientific">Varroa destructor</name>
    <name type="common">Honeybee mite</name>
    <dbReference type="NCBI Taxonomy" id="109461"/>
    <lineage>
        <taxon>Eukaryota</taxon>
        <taxon>Metazoa</taxon>
        <taxon>Ecdysozoa</taxon>
        <taxon>Arthropoda</taxon>
        <taxon>Chelicerata</taxon>
        <taxon>Arachnida</taxon>
        <taxon>Acari</taxon>
        <taxon>Parasitiformes</taxon>
        <taxon>Mesostigmata</taxon>
        <taxon>Gamasina</taxon>
        <taxon>Dermanyssoidea</taxon>
        <taxon>Varroidae</taxon>
        <taxon>Varroa</taxon>
    </lineage>
</organism>
<reference evidence="1" key="1">
    <citation type="submission" date="2021-01" db="UniProtKB">
        <authorList>
            <consortium name="EnsemblMetazoa"/>
        </authorList>
    </citation>
    <scope>IDENTIFICATION</scope>
</reference>
<dbReference type="RefSeq" id="XP_022663869.1">
    <property type="nucleotide sequence ID" value="XM_022808134.1"/>
</dbReference>
<evidence type="ECO:0000313" key="2">
    <source>
        <dbReference type="Proteomes" id="UP000594260"/>
    </source>
</evidence>
<sequence>MPALTLKGNKGLVRFTMCIMCTKFTSRSSSSLCVTLWMLSTLCVLLVYSELSAGIEDDRLKMRIRREADFSGLLLTSINNTHSELFRNPIRTVTTVPGRKKPVIYSTTTSNEEYSKEPSSKCPLDKTSIEPCTCRSLARGIAVECEGLVDSNGLFSAFKDLRSYIMHDTVLIDIHFEIENRVFDSMKFIILTFRKGKVTIRGNKDEYSLAKLVKKKVDLQQVNFMQCQVDLGNTTLRHQPLKNLELLETSLENYNPIWFDELKVERVRISSANLQQYNLTKGMKYVQQFIYSNSALSVVTRGTFPTDVTELRHIDLRQPHKNDVREIMASQHCEKRNLLHANRYNKQQFKIDHYGFIFGGFDTSEHPVSVLLSSAVQERHESVNSQLCAAKATRLDERTSMTAALFCLPMSRTQSARKYCSASKSRYAS</sequence>
<keyword evidence="2" id="KW-1185">Reference proteome</keyword>
<dbReference type="KEGG" id="vde:111251500"/>
<proteinExistence type="predicted"/>
<dbReference type="AlphaFoldDB" id="A0A7M7KCW4"/>
<accession>A0A7M7KCW4</accession>
<protein>
    <submittedName>
        <fullName evidence="1">Uncharacterized protein</fullName>
    </submittedName>
</protein>
<evidence type="ECO:0000313" key="1">
    <source>
        <dbReference type="EnsemblMetazoa" id="XP_022663869"/>
    </source>
</evidence>
<dbReference type="Proteomes" id="UP000594260">
    <property type="component" value="Unplaced"/>
</dbReference>
<dbReference type="InParanoid" id="A0A7M7KCW4"/>
<dbReference type="EnsemblMetazoa" id="XM_022808134">
    <property type="protein sequence ID" value="XP_022663869"/>
    <property type="gene ID" value="LOC111251500"/>
</dbReference>
<dbReference type="OrthoDB" id="10496811at2759"/>